<comment type="pathway">
    <text evidence="2 14">Amino-acid biosynthesis; L-methionine biosynthesis via de novo pathway; L-homoserine from L-aspartate: step 3/3.</text>
</comment>
<dbReference type="InterPro" id="IPR019811">
    <property type="entry name" value="HDH_CS"/>
</dbReference>
<organism evidence="18 19">
    <name type="scientific">Acidaminobacter hydrogenoformans DSM 2784</name>
    <dbReference type="NCBI Taxonomy" id="1120920"/>
    <lineage>
        <taxon>Bacteria</taxon>
        <taxon>Bacillati</taxon>
        <taxon>Bacillota</taxon>
        <taxon>Clostridia</taxon>
        <taxon>Peptostreptococcales</taxon>
        <taxon>Acidaminobacteraceae</taxon>
        <taxon>Acidaminobacter</taxon>
    </lineage>
</organism>
<evidence type="ECO:0000256" key="3">
    <source>
        <dbReference type="ARBA" id="ARBA00006753"/>
    </source>
</evidence>
<dbReference type="SUPFAM" id="SSF55347">
    <property type="entry name" value="Glyceraldehyde-3-phosphate dehydrogenase-like, C-terminal domain"/>
    <property type="match status" value="1"/>
</dbReference>
<sequence length="413" mass="45971">MKRVVMLGFGTVGSGVVELLERNRGYLKSKYHNELQLTGILVRDIEKYQGRGADGLLTTSFDEILAQQPDIVVEVMGGIEPANTYVRALLERGVSVVTANKDLIAEHGLELMEVARNHNASVSFEAAVGGGIPVIKPFRESLKGNRIESIAGIVNGTTNFILTKMYEENLEYDTTLKMAQEAGFAEADPTSDVKGYDAARKLCILASIAYDKMIRWKEIKVEGVDGVSKTDIQNAREIDRKIKLLAVSTRDGSEIHCSVRPALVHKHSALGHIDNEYNAVEVEGDAVGKVMFTGKGAGKFPTASAVYGDLLDVLTGKVDMVLPLNDDTNYKLSKYYARRSKWLVRLKVTSMPETIDLVLGSFPIHALKLYRLNDLDNVFFVVETEDELELYEKIVEMKSRDFVQDVKYFLMYD</sequence>
<keyword evidence="13 14" id="KW-0521">NADP</keyword>
<dbReference type="GO" id="GO:0050661">
    <property type="term" value="F:NADP binding"/>
    <property type="evidence" value="ECO:0007669"/>
    <property type="project" value="InterPro"/>
</dbReference>
<evidence type="ECO:0000256" key="12">
    <source>
        <dbReference type="PIRSR" id="PIRSR000098-1"/>
    </source>
</evidence>
<evidence type="ECO:0000256" key="5">
    <source>
        <dbReference type="ARBA" id="ARBA00013376"/>
    </source>
</evidence>
<feature type="domain" description="Homoserine dehydrogenase catalytic" evidence="16">
    <location>
        <begin position="133"/>
        <end position="311"/>
    </location>
</feature>
<feature type="active site" description="Proton donor" evidence="12">
    <location>
        <position position="201"/>
    </location>
</feature>
<dbReference type="Proteomes" id="UP000199208">
    <property type="component" value="Unassembled WGS sequence"/>
</dbReference>
<evidence type="ECO:0000259" key="17">
    <source>
        <dbReference type="Pfam" id="PF03447"/>
    </source>
</evidence>
<dbReference type="InterPro" id="IPR005106">
    <property type="entry name" value="Asp/hSer_DH_NAD-bd"/>
</dbReference>
<evidence type="ECO:0000256" key="2">
    <source>
        <dbReference type="ARBA" id="ARBA00005062"/>
    </source>
</evidence>
<keyword evidence="7 14" id="KW-0791">Threonine biosynthesis</keyword>
<dbReference type="GO" id="GO:0004412">
    <property type="term" value="F:homoserine dehydrogenase activity"/>
    <property type="evidence" value="ECO:0007669"/>
    <property type="project" value="UniProtKB-EC"/>
</dbReference>
<keyword evidence="9" id="KW-0915">Sodium</keyword>
<dbReference type="EMBL" id="FMWL01000030">
    <property type="protein sequence ID" value="SCZ82013.1"/>
    <property type="molecule type" value="Genomic_DNA"/>
</dbReference>
<name>A0A1G5S6S2_9FIRM</name>
<dbReference type="Gene3D" id="3.40.50.720">
    <property type="entry name" value="NAD(P)-binding Rossmann-like Domain"/>
    <property type="match status" value="1"/>
</dbReference>
<evidence type="ECO:0000256" key="13">
    <source>
        <dbReference type="PIRSR" id="PIRSR000098-2"/>
    </source>
</evidence>
<gene>
    <name evidence="18" type="ORF">SAMN03080599_03267</name>
</gene>
<evidence type="ECO:0000256" key="7">
    <source>
        <dbReference type="ARBA" id="ARBA00022697"/>
    </source>
</evidence>
<dbReference type="EC" id="1.1.1.3" evidence="4 14"/>
<feature type="domain" description="Aspartate/homoserine dehydrogenase NAD-binding" evidence="17">
    <location>
        <begin position="8"/>
        <end position="125"/>
    </location>
</feature>
<comment type="catalytic activity">
    <reaction evidence="11">
        <text>L-homoserine + NADP(+) = L-aspartate 4-semialdehyde + NADPH + H(+)</text>
        <dbReference type="Rhea" id="RHEA:15761"/>
        <dbReference type="ChEBI" id="CHEBI:15378"/>
        <dbReference type="ChEBI" id="CHEBI:57476"/>
        <dbReference type="ChEBI" id="CHEBI:57783"/>
        <dbReference type="ChEBI" id="CHEBI:58349"/>
        <dbReference type="ChEBI" id="CHEBI:537519"/>
        <dbReference type="EC" id="1.1.1.3"/>
    </reaction>
    <physiologicalReaction direction="right-to-left" evidence="11">
        <dbReference type="Rhea" id="RHEA:15763"/>
    </physiologicalReaction>
</comment>
<dbReference type="PIRSF" id="PIRSF000098">
    <property type="entry name" value="Homoser_dehydrog"/>
    <property type="match status" value="1"/>
</dbReference>
<dbReference type="GO" id="GO:0009086">
    <property type="term" value="P:methionine biosynthetic process"/>
    <property type="evidence" value="ECO:0007669"/>
    <property type="project" value="UniProtKB-KW"/>
</dbReference>
<dbReference type="InterPro" id="IPR036291">
    <property type="entry name" value="NAD(P)-bd_dom_sf"/>
</dbReference>
<evidence type="ECO:0000313" key="18">
    <source>
        <dbReference type="EMBL" id="SCZ82013.1"/>
    </source>
</evidence>
<dbReference type="STRING" id="1120920.SAMN03080599_03267"/>
<comment type="similarity">
    <text evidence="3 15">Belongs to the homoserine dehydrogenase family.</text>
</comment>
<keyword evidence="19" id="KW-1185">Reference proteome</keyword>
<evidence type="ECO:0000256" key="15">
    <source>
        <dbReference type="RuleBase" id="RU004171"/>
    </source>
</evidence>
<evidence type="ECO:0000256" key="6">
    <source>
        <dbReference type="ARBA" id="ARBA00022605"/>
    </source>
</evidence>
<keyword evidence="8 14" id="KW-0560">Oxidoreductase</keyword>
<evidence type="ECO:0000256" key="4">
    <source>
        <dbReference type="ARBA" id="ARBA00013213"/>
    </source>
</evidence>
<dbReference type="PROSITE" id="PS01042">
    <property type="entry name" value="HOMOSER_DHGENASE"/>
    <property type="match status" value="1"/>
</dbReference>
<feature type="binding site" evidence="13">
    <location>
        <begin position="7"/>
        <end position="14"/>
    </location>
    <ligand>
        <name>NADP(+)</name>
        <dbReference type="ChEBI" id="CHEBI:58349"/>
    </ligand>
</feature>
<dbReference type="GO" id="GO:0009088">
    <property type="term" value="P:threonine biosynthetic process"/>
    <property type="evidence" value="ECO:0007669"/>
    <property type="project" value="UniProtKB-UniPathway"/>
</dbReference>
<dbReference type="SUPFAM" id="SSF51735">
    <property type="entry name" value="NAD(P)-binding Rossmann-fold domains"/>
    <property type="match status" value="1"/>
</dbReference>
<dbReference type="NCBIfam" id="NF004976">
    <property type="entry name" value="PRK06349.1"/>
    <property type="match status" value="1"/>
</dbReference>
<evidence type="ECO:0000256" key="1">
    <source>
        <dbReference type="ARBA" id="ARBA00005056"/>
    </source>
</evidence>
<dbReference type="PANTHER" id="PTHR43331:SF1">
    <property type="entry name" value="HOMOSERINE DEHYDROGENASE"/>
    <property type="match status" value="1"/>
</dbReference>
<dbReference type="RefSeq" id="WP_092593389.1">
    <property type="nucleotide sequence ID" value="NZ_FMWL01000030.1"/>
</dbReference>
<evidence type="ECO:0000256" key="10">
    <source>
        <dbReference type="ARBA" id="ARBA00023167"/>
    </source>
</evidence>
<dbReference type="Gene3D" id="3.30.70.260">
    <property type="match status" value="1"/>
</dbReference>
<protein>
    <recommendedName>
        <fullName evidence="5 14">Homoserine dehydrogenase</fullName>
        <ecNumber evidence="4 14">1.1.1.3</ecNumber>
    </recommendedName>
</protein>
<dbReference type="InterPro" id="IPR001342">
    <property type="entry name" value="HDH_cat"/>
</dbReference>
<comment type="pathway">
    <text evidence="1 14">Amino-acid biosynthesis; L-threonine biosynthesis; L-threonine from L-aspartate: step 3/5.</text>
</comment>
<evidence type="ECO:0000256" key="11">
    <source>
        <dbReference type="ARBA" id="ARBA00048841"/>
    </source>
</evidence>
<reference evidence="18 19" key="1">
    <citation type="submission" date="2016-10" db="EMBL/GenBank/DDBJ databases">
        <authorList>
            <person name="de Groot N.N."/>
        </authorList>
    </citation>
    <scope>NUCLEOTIDE SEQUENCE [LARGE SCALE GENOMIC DNA]</scope>
    <source>
        <strain evidence="18 19">DSM 2784</strain>
    </source>
</reference>
<evidence type="ECO:0000259" key="16">
    <source>
        <dbReference type="Pfam" id="PF00742"/>
    </source>
</evidence>
<dbReference type="Pfam" id="PF00742">
    <property type="entry name" value="Homoserine_dh"/>
    <property type="match status" value="1"/>
</dbReference>
<evidence type="ECO:0000256" key="14">
    <source>
        <dbReference type="RuleBase" id="RU000579"/>
    </source>
</evidence>
<keyword evidence="6 14" id="KW-0028">Amino-acid biosynthesis</keyword>
<dbReference type="InterPro" id="IPR016204">
    <property type="entry name" value="HDH"/>
</dbReference>
<evidence type="ECO:0000256" key="9">
    <source>
        <dbReference type="ARBA" id="ARBA00023053"/>
    </source>
</evidence>
<keyword evidence="10 14" id="KW-0486">Methionine biosynthesis</keyword>
<dbReference type="Gene3D" id="3.30.360.10">
    <property type="entry name" value="Dihydrodipicolinate Reductase, domain 2"/>
    <property type="match status" value="1"/>
</dbReference>
<feature type="binding site" evidence="13">
    <location>
        <position position="186"/>
    </location>
    <ligand>
        <name>L-homoserine</name>
        <dbReference type="ChEBI" id="CHEBI:57476"/>
    </ligand>
</feature>
<dbReference type="UniPathway" id="UPA00050">
    <property type="reaction ID" value="UER00063"/>
</dbReference>
<dbReference type="AlphaFoldDB" id="A0A1G5S6S2"/>
<feature type="binding site" evidence="13">
    <location>
        <position position="101"/>
    </location>
    <ligand>
        <name>NADPH</name>
        <dbReference type="ChEBI" id="CHEBI:57783"/>
    </ligand>
</feature>
<evidence type="ECO:0000313" key="19">
    <source>
        <dbReference type="Proteomes" id="UP000199208"/>
    </source>
</evidence>
<dbReference type="OrthoDB" id="9808167at2"/>
<accession>A0A1G5S6S2</accession>
<dbReference type="PANTHER" id="PTHR43331">
    <property type="entry name" value="HOMOSERINE DEHYDROGENASE"/>
    <property type="match status" value="1"/>
</dbReference>
<dbReference type="FunFam" id="3.30.360.10:FF:000005">
    <property type="entry name" value="Homoserine dehydrogenase"/>
    <property type="match status" value="1"/>
</dbReference>
<evidence type="ECO:0000256" key="8">
    <source>
        <dbReference type="ARBA" id="ARBA00023002"/>
    </source>
</evidence>
<dbReference type="Pfam" id="PF03447">
    <property type="entry name" value="NAD_binding_3"/>
    <property type="match status" value="1"/>
</dbReference>
<dbReference type="UniPathway" id="UPA00051">
    <property type="reaction ID" value="UER00465"/>
</dbReference>
<proteinExistence type="inferred from homology"/>